<evidence type="ECO:0000313" key="3">
    <source>
        <dbReference type="EMBL" id="BBH25559.1"/>
    </source>
</evidence>
<dbReference type="RefSeq" id="WP_125118496.1">
    <property type="nucleotide sequence ID" value="NZ_AP019309.1"/>
</dbReference>
<keyword evidence="1" id="KW-0378">Hydrolase</keyword>
<sequence>MHIDVKNYTYEEMPEYSDVIPGAHHIIMNKKELSLEYVPDIIYDEDNNLHLYMIMPGVFQKPDHRFPCIVYVQGSAWHKQRTQVKVPYLSALAKRGYMIAIVEYRDSSIAHFPCCIEDTKKAIRYLQNNRDTYHLTDDFIVAGDSSGGHTAAMTAVTANTGLFGGKVSIKGCVDLYGAVELTLEDGFPTTLNHQQADSYEGKYVGYDIRDHYQEAIKANVKTYAHDLNVPMLIAHGTKDRSVFCQQSVNLYEALKKEGKDVDLYLIDGADHGGAAFWSEEMISIYDAFMKKCLNKQ</sequence>
<dbReference type="PANTHER" id="PTHR48081:SF13">
    <property type="entry name" value="ALPHA_BETA HYDROLASE"/>
    <property type="match status" value="1"/>
</dbReference>
<dbReference type="InterPro" id="IPR050300">
    <property type="entry name" value="GDXG_lipolytic_enzyme"/>
</dbReference>
<evidence type="ECO:0000256" key="1">
    <source>
        <dbReference type="ARBA" id="ARBA00022801"/>
    </source>
</evidence>
<dbReference type="InParanoid" id="A0A3G9JR88"/>
<dbReference type="Pfam" id="PF20434">
    <property type="entry name" value="BD-FAE"/>
    <property type="match status" value="1"/>
</dbReference>
<dbReference type="SUPFAM" id="SSF53474">
    <property type="entry name" value="alpha/beta-Hydrolases"/>
    <property type="match status" value="1"/>
</dbReference>
<feature type="domain" description="BD-FAE-like" evidence="2">
    <location>
        <begin position="62"/>
        <end position="254"/>
    </location>
</feature>
<dbReference type="EMBL" id="AP019309">
    <property type="protein sequence ID" value="BBH25559.1"/>
    <property type="molecule type" value="Genomic_DNA"/>
</dbReference>
<proteinExistence type="predicted"/>
<dbReference type="InterPro" id="IPR049492">
    <property type="entry name" value="BD-FAE-like_dom"/>
</dbReference>
<accession>A0A3G9JR88</accession>
<dbReference type="AlphaFoldDB" id="A0A3G9JR88"/>
<dbReference type="Gene3D" id="3.40.50.1820">
    <property type="entry name" value="alpha/beta hydrolase"/>
    <property type="match status" value="1"/>
</dbReference>
<reference evidence="3 4" key="1">
    <citation type="submission" date="2018-11" db="EMBL/GenBank/DDBJ databases">
        <title>Novel Erysipelotrichaceae bacterium isolated from small intestine of a swine.</title>
        <authorList>
            <person name="Kim J.S."/>
            <person name="Choe H."/>
            <person name="Lee Y.R."/>
            <person name="Kim K.M."/>
            <person name="Park D.S."/>
        </authorList>
    </citation>
    <scope>NUCLEOTIDE SEQUENCE [LARGE SCALE GENOMIC DNA]</scope>
    <source>
        <strain evidence="3 4">SG0102</strain>
    </source>
</reference>
<dbReference type="OrthoDB" id="24847at2"/>
<evidence type="ECO:0000259" key="2">
    <source>
        <dbReference type="Pfam" id="PF20434"/>
    </source>
</evidence>
<dbReference type="KEGG" id="ebm:SG0102_04930"/>
<name>A0A3G9JR88_9FIRM</name>
<dbReference type="PANTHER" id="PTHR48081">
    <property type="entry name" value="AB HYDROLASE SUPERFAMILY PROTEIN C4A8.06C"/>
    <property type="match status" value="1"/>
</dbReference>
<dbReference type="GO" id="GO:0016787">
    <property type="term" value="F:hydrolase activity"/>
    <property type="evidence" value="ECO:0007669"/>
    <property type="project" value="UniProtKB-KW"/>
</dbReference>
<evidence type="ECO:0000313" key="4">
    <source>
        <dbReference type="Proteomes" id="UP000268059"/>
    </source>
</evidence>
<dbReference type="InterPro" id="IPR029058">
    <property type="entry name" value="AB_hydrolase_fold"/>
</dbReference>
<gene>
    <name evidence="3" type="ORF">SG0102_04930</name>
</gene>
<protein>
    <submittedName>
        <fullName evidence="3">Esterase</fullName>
    </submittedName>
</protein>
<organism evidence="3 4">
    <name type="scientific">Intestinibaculum porci</name>
    <dbReference type="NCBI Taxonomy" id="2487118"/>
    <lineage>
        <taxon>Bacteria</taxon>
        <taxon>Bacillati</taxon>
        <taxon>Bacillota</taxon>
        <taxon>Erysipelotrichia</taxon>
        <taxon>Erysipelotrichales</taxon>
        <taxon>Erysipelotrichaceae</taxon>
        <taxon>Intestinibaculum</taxon>
    </lineage>
</organism>
<dbReference type="Proteomes" id="UP000268059">
    <property type="component" value="Chromosome"/>
</dbReference>
<keyword evidence="4" id="KW-1185">Reference proteome</keyword>